<feature type="transmembrane region" description="Helical" evidence="6">
    <location>
        <begin position="267"/>
        <end position="288"/>
    </location>
</feature>
<dbReference type="PANTHER" id="PTHR30619:SF1">
    <property type="entry name" value="RECOMBINATION PROTEIN 2"/>
    <property type="match status" value="1"/>
</dbReference>
<dbReference type="GO" id="GO:0030420">
    <property type="term" value="P:establishment of competence for transformation"/>
    <property type="evidence" value="ECO:0007669"/>
    <property type="project" value="InterPro"/>
</dbReference>
<dbReference type="InterPro" id="IPR035681">
    <property type="entry name" value="ComA-like_MBL"/>
</dbReference>
<dbReference type="CDD" id="cd07731">
    <property type="entry name" value="ComA-like_MBL-fold"/>
    <property type="match status" value="1"/>
</dbReference>
<gene>
    <name evidence="10" type="ORF">H8706_01540</name>
</gene>
<keyword evidence="3 6" id="KW-0812">Transmembrane</keyword>
<evidence type="ECO:0000259" key="9">
    <source>
        <dbReference type="Pfam" id="PF13567"/>
    </source>
</evidence>
<feature type="domain" description="DUF4131" evidence="9">
    <location>
        <begin position="27"/>
        <end position="168"/>
    </location>
</feature>
<feature type="transmembrane region" description="Helical" evidence="6">
    <location>
        <begin position="362"/>
        <end position="384"/>
    </location>
</feature>
<evidence type="ECO:0000256" key="4">
    <source>
        <dbReference type="ARBA" id="ARBA00022989"/>
    </source>
</evidence>
<evidence type="ECO:0000313" key="10">
    <source>
        <dbReference type="EMBL" id="MBC8595553.1"/>
    </source>
</evidence>
<dbReference type="Pfam" id="PF03772">
    <property type="entry name" value="Competence"/>
    <property type="match status" value="1"/>
</dbReference>
<evidence type="ECO:0000256" key="3">
    <source>
        <dbReference type="ARBA" id="ARBA00022692"/>
    </source>
</evidence>
<feature type="domain" description="ComEC/Rec2-related protein" evidence="8">
    <location>
        <begin position="212"/>
        <end position="473"/>
    </location>
</feature>
<dbReference type="NCBIfam" id="TIGR00361">
    <property type="entry name" value="ComEC_Rec2"/>
    <property type="match status" value="1"/>
</dbReference>
<sequence length="773" mass="86117">MRNVFYLSVASFALGMISASDTFPKNMIIALCVLYSAFLVYKTAYSRKFKYGIAVVFLAVGFMSYSGIYNYKISGVKDFCDKNCDVYATVLSSDYGTNSVKYTAKLTKINSENKNLKIMFYAPKGTKFYRGDEVVLRGVTPEIPKNMKNFDYNSYLKAKGVFLTVFAPREKIEVTKEGRGFLRFFGILRDRIIENNNKNLDGELAGVVNAITTGDKSGLSGNIKRVFSTSGVSHLLAISGLHLTILVSLIGAFLNDEFYIVKRFVKPIFSIVTTFFIMLITGMGYSVMRAGIMLLIMNFSLLSGRGRNSVNSLMIAGTVIIFLNPYAVFDVGFELSFFATLGIVLFSTKICEFLVRFLRIKWLCGSIAVTVSAQVFTLPLIVLYYGNIGIYSIVANIVIVPVFTILLLVSMIFCLVSLMPLPGFVTMLFTGNIFVYEKLSYIIARFISRLPFASIPVTGFSFAIMLIFAVSLYGLYKIYKNGMYKPVCVALSAVCLAGIFYVNYDGRDLRVNFVDVGQGACSHIKTPGGENILIDCGVSKYYSNDDIARSTVEPYFNKNGVTHIDYAILSHYHDDHFSGLISLMNDGLIDCIVLPRNRSADDEEDYQNIRNTAIMNDVDIKYFSRGNEIYPDGENGGVKIYAISPSVTDDWKQNSESLVLKLTYKGTGFLFTGDIENDVMKTLKSDEITADVIQSPHHGSKSSDDKDFYKNTSADCSVISVGKDNSYKHPHKEHLDALSENGIKVFRTDECRTIHFKVDGKGNIKYKTDGGLQ</sequence>
<comment type="caution">
    <text evidence="10">The sequence shown here is derived from an EMBL/GenBank/DDBJ whole genome shotgun (WGS) entry which is preliminary data.</text>
</comment>
<feature type="transmembrane region" description="Helical" evidence="6">
    <location>
        <begin position="49"/>
        <end position="68"/>
    </location>
</feature>
<comment type="subcellular location">
    <subcellularLocation>
        <location evidence="1">Cell membrane</location>
        <topology evidence="1">Multi-pass membrane protein</topology>
    </subcellularLocation>
</comment>
<dbReference type="InterPro" id="IPR036866">
    <property type="entry name" value="RibonucZ/Hydroxyglut_hydro"/>
</dbReference>
<dbReference type="AlphaFoldDB" id="A0A926F799"/>
<name>A0A926F799_9FIRM</name>
<feature type="transmembrane region" description="Helical" evidence="6">
    <location>
        <begin position="423"/>
        <end position="444"/>
    </location>
</feature>
<feature type="transmembrane region" description="Helical" evidence="6">
    <location>
        <begin position="235"/>
        <end position="255"/>
    </location>
</feature>
<dbReference type="NCBIfam" id="TIGR00360">
    <property type="entry name" value="ComEC_N-term"/>
    <property type="match status" value="1"/>
</dbReference>
<protein>
    <submittedName>
        <fullName evidence="10">DNA internalization-related competence protein ComEC/Rec2</fullName>
    </submittedName>
</protein>
<dbReference type="GO" id="GO:0005886">
    <property type="term" value="C:plasma membrane"/>
    <property type="evidence" value="ECO:0007669"/>
    <property type="project" value="UniProtKB-SubCell"/>
</dbReference>
<dbReference type="PANTHER" id="PTHR30619">
    <property type="entry name" value="DNA INTERNALIZATION/COMPETENCE PROTEIN COMEC/REC2"/>
    <property type="match status" value="1"/>
</dbReference>
<dbReference type="Pfam" id="PF13567">
    <property type="entry name" value="DUF4131"/>
    <property type="match status" value="1"/>
</dbReference>
<reference evidence="10" key="1">
    <citation type="submission" date="2020-08" db="EMBL/GenBank/DDBJ databases">
        <title>Genome public.</title>
        <authorList>
            <person name="Liu C."/>
            <person name="Sun Q."/>
        </authorList>
    </citation>
    <scope>NUCLEOTIDE SEQUENCE</scope>
    <source>
        <strain evidence="10">NSJ-50</strain>
    </source>
</reference>
<feature type="transmembrane region" description="Helical" evidence="6">
    <location>
        <begin position="450"/>
        <end position="475"/>
    </location>
</feature>
<evidence type="ECO:0000256" key="2">
    <source>
        <dbReference type="ARBA" id="ARBA00022475"/>
    </source>
</evidence>
<dbReference type="EMBL" id="JACRTE010000001">
    <property type="protein sequence ID" value="MBC8595553.1"/>
    <property type="molecule type" value="Genomic_DNA"/>
</dbReference>
<dbReference type="InterPro" id="IPR004477">
    <property type="entry name" value="ComEC_N"/>
</dbReference>
<keyword evidence="2" id="KW-1003">Cell membrane</keyword>
<feature type="transmembrane region" description="Helical" evidence="6">
    <location>
        <begin position="335"/>
        <end position="355"/>
    </location>
</feature>
<dbReference type="Gene3D" id="3.60.15.10">
    <property type="entry name" value="Ribonuclease Z/Hydroxyacylglutathione hydrolase-like"/>
    <property type="match status" value="1"/>
</dbReference>
<evidence type="ECO:0000256" key="6">
    <source>
        <dbReference type="SAM" id="Phobius"/>
    </source>
</evidence>
<evidence type="ECO:0000256" key="5">
    <source>
        <dbReference type="ARBA" id="ARBA00023136"/>
    </source>
</evidence>
<organism evidence="10 11">
    <name type="scientific">Qingrenia yutianensis</name>
    <dbReference type="NCBI Taxonomy" id="2763676"/>
    <lineage>
        <taxon>Bacteria</taxon>
        <taxon>Bacillati</taxon>
        <taxon>Bacillota</taxon>
        <taxon>Clostridia</taxon>
        <taxon>Eubacteriales</taxon>
        <taxon>Oscillospiraceae</taxon>
        <taxon>Qingrenia</taxon>
    </lineage>
</organism>
<keyword evidence="5 6" id="KW-0472">Membrane</keyword>
<evidence type="ECO:0000259" key="7">
    <source>
        <dbReference type="Pfam" id="PF00753"/>
    </source>
</evidence>
<dbReference type="InterPro" id="IPR025405">
    <property type="entry name" value="DUF4131"/>
</dbReference>
<evidence type="ECO:0000259" key="8">
    <source>
        <dbReference type="Pfam" id="PF03772"/>
    </source>
</evidence>
<dbReference type="InterPro" id="IPR052159">
    <property type="entry name" value="Competence_DNA_uptake"/>
</dbReference>
<proteinExistence type="predicted"/>
<keyword evidence="4 6" id="KW-1133">Transmembrane helix</keyword>
<dbReference type="Proteomes" id="UP000647416">
    <property type="component" value="Unassembled WGS sequence"/>
</dbReference>
<evidence type="ECO:0000256" key="1">
    <source>
        <dbReference type="ARBA" id="ARBA00004651"/>
    </source>
</evidence>
<dbReference type="SUPFAM" id="SSF56281">
    <property type="entry name" value="Metallo-hydrolase/oxidoreductase"/>
    <property type="match status" value="1"/>
</dbReference>
<dbReference type="Pfam" id="PF00753">
    <property type="entry name" value="Lactamase_B"/>
    <property type="match status" value="1"/>
</dbReference>
<dbReference type="InterPro" id="IPR004797">
    <property type="entry name" value="Competence_ComEC/Rec2"/>
</dbReference>
<dbReference type="RefSeq" id="WP_262431221.1">
    <property type="nucleotide sequence ID" value="NZ_JACRTE010000001.1"/>
</dbReference>
<accession>A0A926F799</accession>
<feature type="transmembrane region" description="Helical" evidence="6">
    <location>
        <begin position="309"/>
        <end position="329"/>
    </location>
</feature>
<feature type="domain" description="Metallo-beta-lactamase" evidence="7">
    <location>
        <begin position="515"/>
        <end position="584"/>
    </location>
</feature>
<keyword evidence="11" id="KW-1185">Reference proteome</keyword>
<feature type="transmembrane region" description="Helical" evidence="6">
    <location>
        <begin position="390"/>
        <end position="416"/>
    </location>
</feature>
<feature type="transmembrane region" description="Helical" evidence="6">
    <location>
        <begin position="487"/>
        <end position="504"/>
    </location>
</feature>
<evidence type="ECO:0000313" key="11">
    <source>
        <dbReference type="Proteomes" id="UP000647416"/>
    </source>
</evidence>
<dbReference type="InterPro" id="IPR001279">
    <property type="entry name" value="Metallo-B-lactamas"/>
</dbReference>